<gene>
    <name evidence="2" type="ORF">J0X12_13725</name>
</gene>
<dbReference type="InterPro" id="IPR019301">
    <property type="entry name" value="Flagellar_prot_FlgJ_N"/>
</dbReference>
<keyword evidence="3" id="KW-1185">Reference proteome</keyword>
<evidence type="ECO:0000259" key="1">
    <source>
        <dbReference type="Pfam" id="PF10135"/>
    </source>
</evidence>
<accession>A0ABS3F8N1</accession>
<comment type="caution">
    <text evidence="2">The sequence shown here is derived from an EMBL/GenBank/DDBJ whole genome shotgun (WGS) entry which is preliminary data.</text>
</comment>
<reference evidence="2 3" key="1">
    <citation type="submission" date="2021-03" db="EMBL/GenBank/DDBJ databases">
        <title>Sneathiella sp. CAU 1612 isolated from Kang Won-do.</title>
        <authorList>
            <person name="Kim W."/>
        </authorList>
    </citation>
    <scope>NUCLEOTIDE SEQUENCE [LARGE SCALE GENOMIC DNA]</scope>
    <source>
        <strain evidence="2 3">CAU 1612</strain>
    </source>
</reference>
<sequence length="103" mass="11389">MSNIQPTSPNFIVDPVATGKNGRVGENEKIRQTAIEFEAFFLSQVLNSMSAGLETDKTFGGGESEKMFRSMLNDEYSKSMSRNNSVGIADAVYREMLALQEVK</sequence>
<evidence type="ECO:0000313" key="2">
    <source>
        <dbReference type="EMBL" id="MBO0334682.1"/>
    </source>
</evidence>
<evidence type="ECO:0000313" key="3">
    <source>
        <dbReference type="Proteomes" id="UP000664761"/>
    </source>
</evidence>
<protein>
    <submittedName>
        <fullName evidence="2">Rod-binding protein</fullName>
    </submittedName>
</protein>
<dbReference type="Proteomes" id="UP000664761">
    <property type="component" value="Unassembled WGS sequence"/>
</dbReference>
<name>A0ABS3F8N1_9PROT</name>
<dbReference type="EMBL" id="JAFLNC010000004">
    <property type="protein sequence ID" value="MBO0334682.1"/>
    <property type="molecule type" value="Genomic_DNA"/>
</dbReference>
<organism evidence="2 3">
    <name type="scientific">Sneathiella sedimenti</name>
    <dbReference type="NCBI Taxonomy" id="2816034"/>
    <lineage>
        <taxon>Bacteria</taxon>
        <taxon>Pseudomonadati</taxon>
        <taxon>Pseudomonadota</taxon>
        <taxon>Alphaproteobacteria</taxon>
        <taxon>Sneathiellales</taxon>
        <taxon>Sneathiellaceae</taxon>
        <taxon>Sneathiella</taxon>
    </lineage>
</organism>
<dbReference type="Pfam" id="PF10135">
    <property type="entry name" value="Rod-binding"/>
    <property type="match status" value="1"/>
</dbReference>
<dbReference type="RefSeq" id="WP_207046726.1">
    <property type="nucleotide sequence ID" value="NZ_JAFLNC010000004.1"/>
</dbReference>
<proteinExistence type="predicted"/>
<feature type="domain" description="Flagellar protein FlgJ N-terminal" evidence="1">
    <location>
        <begin position="48"/>
        <end position="94"/>
    </location>
</feature>